<dbReference type="PANTHER" id="PTHR43716">
    <property type="entry name" value="D-2-HYDROXYGLUTARATE DEHYDROGENASE, MITOCHONDRIAL"/>
    <property type="match status" value="1"/>
</dbReference>
<dbReference type="Gene3D" id="1.10.45.10">
    <property type="entry name" value="Vanillyl-alcohol Oxidase, Chain A, domain 4"/>
    <property type="match status" value="1"/>
</dbReference>
<sequence>MRLLQALSKFAASKSLIRNVRAAFSQTPLTSDTYKVERGNYGEIASEDISIFKDIVGCSHVVTDPSDLEGNNIDWLKTVRGQSKLMVKPKSTKEVSEILKHCNERNLAVCPQGGNTGLVGGSVPVFDEVILSTQRMNKIISIDPISGVLVCQAGCILETANKDLAGHGLIAPLDLGAKGSCHLGGNISTNAGGLRLLRYGSLRGTVLGVEAVLSDGAVLDCLSTLRKDNTGYDLKQLMIGSEGTLGVVTALSILCPQKPASVNVAFLGVESFEKVLKIQQCARKDLGEILSAVEFMDSECMRNVTHHLNMTNPIADCPFYILIETSGSNASHDEEKLGRFLEEVMDAGIADDGTLATDYTKMEAIWGLRERMAEAMLHDGYNFKYDFSLPTDKMYDLVRASREHLKGICKSVVGYGHLGDGNLHLNITCEKYSRDIHSAVEPFVYEWTSRHKGSVSAEHGLGFKKRQYMAYTKSKEEIMMMKKIKQLFDPKGILNPYKMLPDNF</sequence>
<dbReference type="InterPro" id="IPR016167">
    <property type="entry name" value="FAD-bd_PCMH_sub1"/>
</dbReference>
<reference evidence="11 12" key="1">
    <citation type="submission" date="2024-02" db="EMBL/GenBank/DDBJ databases">
        <authorList>
            <person name="Daric V."/>
            <person name="Darras S."/>
        </authorList>
    </citation>
    <scope>NUCLEOTIDE SEQUENCE [LARGE SCALE GENOMIC DNA]</scope>
</reference>
<dbReference type="SUPFAM" id="SSF56176">
    <property type="entry name" value="FAD-binding/transporter-associated domain-like"/>
    <property type="match status" value="1"/>
</dbReference>
<proteinExistence type="inferred from homology"/>
<dbReference type="InterPro" id="IPR016166">
    <property type="entry name" value="FAD-bd_PCMH"/>
</dbReference>
<dbReference type="Pfam" id="PF02913">
    <property type="entry name" value="FAD-oxidase_C"/>
    <property type="match status" value="1"/>
</dbReference>
<keyword evidence="5" id="KW-0560">Oxidoreductase</keyword>
<evidence type="ECO:0000256" key="1">
    <source>
        <dbReference type="ARBA" id="ARBA00001974"/>
    </source>
</evidence>
<dbReference type="InterPro" id="IPR016164">
    <property type="entry name" value="FAD-linked_Oxase-like_C"/>
</dbReference>
<dbReference type="Gene3D" id="3.30.70.2740">
    <property type="match status" value="1"/>
</dbReference>
<keyword evidence="4" id="KW-0274">FAD</keyword>
<dbReference type="InterPro" id="IPR016171">
    <property type="entry name" value="Vanillyl_alc_oxidase_C-sub2"/>
</dbReference>
<evidence type="ECO:0000256" key="6">
    <source>
        <dbReference type="ARBA" id="ARBA00039003"/>
    </source>
</evidence>
<dbReference type="SUPFAM" id="SSF55103">
    <property type="entry name" value="FAD-linked oxidases, C-terminal domain"/>
    <property type="match status" value="1"/>
</dbReference>
<evidence type="ECO:0000256" key="4">
    <source>
        <dbReference type="ARBA" id="ARBA00022827"/>
    </source>
</evidence>
<organism evidence="11 12">
    <name type="scientific">Clavelina lepadiformis</name>
    <name type="common">Light-bulb sea squirt</name>
    <name type="synonym">Ascidia lepadiformis</name>
    <dbReference type="NCBI Taxonomy" id="159417"/>
    <lineage>
        <taxon>Eukaryota</taxon>
        <taxon>Metazoa</taxon>
        <taxon>Chordata</taxon>
        <taxon>Tunicata</taxon>
        <taxon>Ascidiacea</taxon>
        <taxon>Aplousobranchia</taxon>
        <taxon>Clavelinidae</taxon>
        <taxon>Clavelina</taxon>
    </lineage>
</organism>
<dbReference type="Gene3D" id="3.30.70.2190">
    <property type="match status" value="1"/>
</dbReference>
<name>A0ABP0GM55_CLALP</name>
<dbReference type="Pfam" id="PF01565">
    <property type="entry name" value="FAD_binding_4"/>
    <property type="match status" value="1"/>
</dbReference>
<dbReference type="Gene3D" id="3.30.43.10">
    <property type="entry name" value="Uridine Diphospho-n-acetylenolpyruvylglucosamine Reductase, domain 2"/>
    <property type="match status" value="1"/>
</dbReference>
<protein>
    <recommendedName>
        <fullName evidence="7">D-2-hydroxyglutarate dehydrogenase, mitochondrial</fullName>
        <ecNumber evidence="6">1.1.99.39</ecNumber>
    </recommendedName>
</protein>
<evidence type="ECO:0000256" key="2">
    <source>
        <dbReference type="ARBA" id="ARBA00008000"/>
    </source>
</evidence>
<dbReference type="InterPro" id="IPR036318">
    <property type="entry name" value="FAD-bd_PCMH-like_sf"/>
</dbReference>
<dbReference type="Gene3D" id="3.30.465.10">
    <property type="match status" value="1"/>
</dbReference>
<evidence type="ECO:0000256" key="3">
    <source>
        <dbReference type="ARBA" id="ARBA00022630"/>
    </source>
</evidence>
<dbReference type="InterPro" id="IPR004113">
    <property type="entry name" value="FAD-bd_oxidored_4_C"/>
</dbReference>
<dbReference type="EMBL" id="CAWYQH010000119">
    <property type="protein sequence ID" value="CAK8691724.1"/>
    <property type="molecule type" value="Genomic_DNA"/>
</dbReference>
<dbReference type="InterPro" id="IPR006094">
    <property type="entry name" value="Oxid_FAD_bind_N"/>
</dbReference>
<evidence type="ECO:0000256" key="8">
    <source>
        <dbReference type="ARBA" id="ARBA00045410"/>
    </source>
</evidence>
<dbReference type="Proteomes" id="UP001642483">
    <property type="component" value="Unassembled WGS sequence"/>
</dbReference>
<keyword evidence="12" id="KW-1185">Reference proteome</keyword>
<keyword evidence="3" id="KW-0285">Flavoprotein</keyword>
<comment type="similarity">
    <text evidence="2">Belongs to the FAD-binding oxidoreductase/transferase type 4 family.</text>
</comment>
<accession>A0ABP0GM55</accession>
<comment type="caution">
    <text evidence="11">The sequence shown here is derived from an EMBL/GenBank/DDBJ whole genome shotgun (WGS) entry which is preliminary data.</text>
</comment>
<dbReference type="PROSITE" id="PS51387">
    <property type="entry name" value="FAD_PCMH"/>
    <property type="match status" value="1"/>
</dbReference>
<dbReference type="PANTHER" id="PTHR43716:SF1">
    <property type="entry name" value="D-2-HYDROXYGLUTARATE DEHYDROGENASE, MITOCHONDRIAL"/>
    <property type="match status" value="1"/>
</dbReference>
<evidence type="ECO:0000256" key="5">
    <source>
        <dbReference type="ARBA" id="ARBA00023002"/>
    </source>
</evidence>
<evidence type="ECO:0000256" key="9">
    <source>
        <dbReference type="ARBA" id="ARBA00049267"/>
    </source>
</evidence>
<dbReference type="InterPro" id="IPR016169">
    <property type="entry name" value="FAD-bd_PCMH_sub2"/>
</dbReference>
<dbReference type="InterPro" id="IPR051264">
    <property type="entry name" value="FAD-oxidored/transferase_4"/>
</dbReference>
<evidence type="ECO:0000256" key="7">
    <source>
        <dbReference type="ARBA" id="ARBA00039639"/>
    </source>
</evidence>
<comment type="catalytic activity">
    <reaction evidence="9">
        <text>(R)-malate + A = oxaloacetate + AH2</text>
        <dbReference type="Rhea" id="RHEA:67460"/>
        <dbReference type="ChEBI" id="CHEBI:13193"/>
        <dbReference type="ChEBI" id="CHEBI:15588"/>
        <dbReference type="ChEBI" id="CHEBI:16452"/>
        <dbReference type="ChEBI" id="CHEBI:17499"/>
    </reaction>
    <physiologicalReaction direction="left-to-right" evidence="9">
        <dbReference type="Rhea" id="RHEA:67461"/>
    </physiologicalReaction>
</comment>
<evidence type="ECO:0000313" key="11">
    <source>
        <dbReference type="EMBL" id="CAK8691724.1"/>
    </source>
</evidence>
<feature type="domain" description="FAD-binding PCMH-type" evidence="10">
    <location>
        <begin position="79"/>
        <end position="258"/>
    </location>
</feature>
<comment type="cofactor">
    <cofactor evidence="1">
        <name>FAD</name>
        <dbReference type="ChEBI" id="CHEBI:57692"/>
    </cofactor>
</comment>
<evidence type="ECO:0000313" key="12">
    <source>
        <dbReference type="Proteomes" id="UP001642483"/>
    </source>
</evidence>
<evidence type="ECO:0000259" key="10">
    <source>
        <dbReference type="PROSITE" id="PS51387"/>
    </source>
</evidence>
<dbReference type="EC" id="1.1.99.39" evidence="6"/>
<gene>
    <name evidence="11" type="ORF">CVLEPA_LOCUS24484</name>
</gene>
<comment type="function">
    <text evidence="8">Catalyzes the oxidation of D-2-hydroxyglutarate (D-2-HG) to alpha-ketoglutarate. Also catalyzes the oxidation of other D-2-hydroxyacids, such as D-malate (D-MAL) and D-lactate (D-LAC). Exhibits high activities towards D-2-HG and D-MAL but a very weak activity towards D-LAC.</text>
</comment>